<feature type="binding site" evidence="6">
    <location>
        <position position="217"/>
    </location>
    <ligand>
        <name>S-adenosyl-L-methionine</name>
        <dbReference type="ChEBI" id="CHEBI:59789"/>
    </ligand>
</feature>
<keyword evidence="8" id="KW-1185">Reference proteome</keyword>
<dbReference type="GO" id="GO:0016279">
    <property type="term" value="F:protein-lysine N-methyltransferase activity"/>
    <property type="evidence" value="ECO:0007669"/>
    <property type="project" value="RHEA"/>
</dbReference>
<protein>
    <recommendedName>
        <fullName evidence="6">Ribosomal protein L11 methyltransferase</fullName>
        <shortName evidence="6">L11 Mtase</shortName>
        <ecNumber evidence="6">2.1.1.-</ecNumber>
    </recommendedName>
</protein>
<comment type="similarity">
    <text evidence="1 6">Belongs to the methyltransferase superfamily. PrmA family.</text>
</comment>
<feature type="binding site" evidence="6">
    <location>
        <position position="129"/>
    </location>
    <ligand>
        <name>S-adenosyl-L-methionine</name>
        <dbReference type="ChEBI" id="CHEBI:59789"/>
    </ligand>
</feature>
<dbReference type="Gene3D" id="3.40.50.150">
    <property type="entry name" value="Vaccinia Virus protein VP39"/>
    <property type="match status" value="1"/>
</dbReference>
<evidence type="ECO:0000256" key="3">
    <source>
        <dbReference type="ARBA" id="ARBA00022603"/>
    </source>
</evidence>
<keyword evidence="7" id="KW-0689">Ribosomal protein</keyword>
<reference evidence="8" key="1">
    <citation type="submission" date="2017-04" db="EMBL/GenBank/DDBJ databases">
        <authorList>
            <person name="Varghese N."/>
            <person name="Submissions S."/>
        </authorList>
    </citation>
    <scope>NUCLEOTIDE SEQUENCE [LARGE SCALE GENOMIC DNA]</scope>
    <source>
        <strain evidence="8">DSM 4125</strain>
    </source>
</reference>
<dbReference type="Proteomes" id="UP000193804">
    <property type="component" value="Unassembled WGS sequence"/>
</dbReference>
<organism evidence="7 8">
    <name type="scientific">Marivirga sericea</name>
    <dbReference type="NCBI Taxonomy" id="1028"/>
    <lineage>
        <taxon>Bacteria</taxon>
        <taxon>Pseudomonadati</taxon>
        <taxon>Bacteroidota</taxon>
        <taxon>Cytophagia</taxon>
        <taxon>Cytophagales</taxon>
        <taxon>Marivirgaceae</taxon>
        <taxon>Marivirga</taxon>
    </lineage>
</organism>
<dbReference type="AlphaFoldDB" id="A0A1X7KQC1"/>
<keyword evidence="2 6" id="KW-0963">Cytoplasm</keyword>
<keyword evidence="5 6" id="KW-0949">S-adenosyl-L-methionine</keyword>
<proteinExistence type="inferred from homology"/>
<dbReference type="Pfam" id="PF06325">
    <property type="entry name" value="PrmA"/>
    <property type="match status" value="1"/>
</dbReference>
<evidence type="ECO:0000313" key="8">
    <source>
        <dbReference type="Proteomes" id="UP000193804"/>
    </source>
</evidence>
<dbReference type="CDD" id="cd02440">
    <property type="entry name" value="AdoMet_MTases"/>
    <property type="match status" value="1"/>
</dbReference>
<dbReference type="STRING" id="1028.SAMN05661096_02951"/>
<dbReference type="PANTHER" id="PTHR43648">
    <property type="entry name" value="ELECTRON TRANSFER FLAVOPROTEIN BETA SUBUNIT LYSINE METHYLTRANSFERASE"/>
    <property type="match status" value="1"/>
</dbReference>
<dbReference type="RefSeq" id="WP_085518106.1">
    <property type="nucleotide sequence ID" value="NZ_FXAW01000006.1"/>
</dbReference>
<dbReference type="SUPFAM" id="SSF53335">
    <property type="entry name" value="S-adenosyl-L-methionine-dependent methyltransferases"/>
    <property type="match status" value="1"/>
</dbReference>
<feature type="binding site" evidence="6">
    <location>
        <position position="150"/>
    </location>
    <ligand>
        <name>S-adenosyl-L-methionine</name>
        <dbReference type="ChEBI" id="CHEBI:59789"/>
    </ligand>
</feature>
<evidence type="ECO:0000313" key="7">
    <source>
        <dbReference type="EMBL" id="SMG42925.1"/>
    </source>
</evidence>
<accession>A0A1X7KQC1</accession>
<evidence type="ECO:0000256" key="5">
    <source>
        <dbReference type="ARBA" id="ARBA00022691"/>
    </source>
</evidence>
<evidence type="ECO:0000256" key="1">
    <source>
        <dbReference type="ARBA" id="ARBA00009741"/>
    </source>
</evidence>
<dbReference type="PANTHER" id="PTHR43648:SF1">
    <property type="entry name" value="ELECTRON TRANSFER FLAVOPROTEIN BETA SUBUNIT LYSINE METHYLTRANSFERASE"/>
    <property type="match status" value="1"/>
</dbReference>
<keyword evidence="7" id="KW-0687">Ribonucleoprotein</keyword>
<dbReference type="InterPro" id="IPR050078">
    <property type="entry name" value="Ribosomal_L11_MeTrfase_PrmA"/>
</dbReference>
<evidence type="ECO:0000256" key="6">
    <source>
        <dbReference type="HAMAP-Rule" id="MF_00735"/>
    </source>
</evidence>
<keyword evidence="3 6" id="KW-0489">Methyltransferase</keyword>
<comment type="subcellular location">
    <subcellularLocation>
        <location evidence="6">Cytoplasm</location>
    </subcellularLocation>
</comment>
<feature type="binding site" evidence="6">
    <location>
        <position position="172"/>
    </location>
    <ligand>
        <name>S-adenosyl-L-methionine</name>
        <dbReference type="ChEBI" id="CHEBI:59789"/>
    </ligand>
</feature>
<dbReference type="InterPro" id="IPR029063">
    <property type="entry name" value="SAM-dependent_MTases_sf"/>
</dbReference>
<dbReference type="InterPro" id="IPR004498">
    <property type="entry name" value="Ribosomal_PrmA_MeTrfase"/>
</dbReference>
<dbReference type="GO" id="GO:0032259">
    <property type="term" value="P:methylation"/>
    <property type="evidence" value="ECO:0007669"/>
    <property type="project" value="UniProtKB-KW"/>
</dbReference>
<gene>
    <name evidence="6" type="primary">prmA</name>
    <name evidence="7" type="ORF">SAMN05661096_02951</name>
</gene>
<comment type="catalytic activity">
    <reaction evidence="6">
        <text>L-lysyl-[protein] + 3 S-adenosyl-L-methionine = N(6),N(6),N(6)-trimethyl-L-lysyl-[protein] + 3 S-adenosyl-L-homocysteine + 3 H(+)</text>
        <dbReference type="Rhea" id="RHEA:54192"/>
        <dbReference type="Rhea" id="RHEA-COMP:9752"/>
        <dbReference type="Rhea" id="RHEA-COMP:13826"/>
        <dbReference type="ChEBI" id="CHEBI:15378"/>
        <dbReference type="ChEBI" id="CHEBI:29969"/>
        <dbReference type="ChEBI" id="CHEBI:57856"/>
        <dbReference type="ChEBI" id="CHEBI:59789"/>
        <dbReference type="ChEBI" id="CHEBI:61961"/>
    </reaction>
</comment>
<evidence type="ECO:0000256" key="2">
    <source>
        <dbReference type="ARBA" id="ARBA00022490"/>
    </source>
</evidence>
<dbReference type="EC" id="2.1.1.-" evidence="6"/>
<dbReference type="GO" id="GO:0005737">
    <property type="term" value="C:cytoplasm"/>
    <property type="evidence" value="ECO:0007669"/>
    <property type="project" value="UniProtKB-SubCell"/>
</dbReference>
<name>A0A1X7KQC1_9BACT</name>
<sequence>MSYISLEVNCDEDFIEIFMAELAEIGFSTFQEKEGGDGLFAYSEENQNIETSQIQALFQQYEKLTSLSYNLGTVEKENWNSDWEKNYEPIEVEDKILVRAHFHPSKPQFPIEIIVTPKMSFGTGHHETTYQMLNQMYDMDLEDKMVLDAGCGTGILAIFAALRGATKVDAYDIDEWAVENTVENFSLNSIIASKHKVWQGEVQSIPKKETYDLVLANINKNILLSDIQHLNKHIKKGGFLMLSGFYENDIPDILNECSKFSLELINQSVRNQWSAILLKNNK</sequence>
<dbReference type="PIRSF" id="PIRSF000401">
    <property type="entry name" value="RPL11_MTase"/>
    <property type="match status" value="1"/>
</dbReference>
<dbReference type="NCBIfam" id="NF001785">
    <property type="entry name" value="PRK00517.2-2"/>
    <property type="match status" value="1"/>
</dbReference>
<dbReference type="OrthoDB" id="9785995at2"/>
<keyword evidence="4 6" id="KW-0808">Transferase</keyword>
<comment type="function">
    <text evidence="6">Methylates ribosomal protein L11.</text>
</comment>
<evidence type="ECO:0000256" key="4">
    <source>
        <dbReference type="ARBA" id="ARBA00022679"/>
    </source>
</evidence>
<dbReference type="EMBL" id="FXAW01000006">
    <property type="protein sequence ID" value="SMG42925.1"/>
    <property type="molecule type" value="Genomic_DNA"/>
</dbReference>
<dbReference type="HAMAP" id="MF_00735">
    <property type="entry name" value="Methyltr_PrmA"/>
    <property type="match status" value="1"/>
</dbReference>
<dbReference type="GO" id="GO:0005840">
    <property type="term" value="C:ribosome"/>
    <property type="evidence" value="ECO:0007669"/>
    <property type="project" value="UniProtKB-KW"/>
</dbReference>